<feature type="transmembrane region" description="Helical" evidence="8">
    <location>
        <begin position="127"/>
        <end position="148"/>
    </location>
</feature>
<evidence type="ECO:0000259" key="9">
    <source>
        <dbReference type="Pfam" id="PF06762"/>
    </source>
</evidence>
<dbReference type="GO" id="GO:0005789">
    <property type="term" value="C:endoplasmic reticulum membrane"/>
    <property type="evidence" value="ECO:0007669"/>
    <property type="project" value="UniProtKB-SubCell"/>
</dbReference>
<feature type="transmembrane region" description="Helical" evidence="8">
    <location>
        <begin position="837"/>
        <end position="855"/>
    </location>
</feature>
<proteinExistence type="inferred from homology"/>
<evidence type="ECO:0000256" key="3">
    <source>
        <dbReference type="ARBA" id="ARBA00022692"/>
    </source>
</evidence>
<evidence type="ECO:0000256" key="8">
    <source>
        <dbReference type="SAM" id="Phobius"/>
    </source>
</evidence>
<dbReference type="InterPro" id="IPR009613">
    <property type="entry name" value="LMF"/>
</dbReference>
<comment type="subcellular location">
    <subcellularLocation>
        <location evidence="1">Endoplasmic reticulum membrane</location>
        <topology evidence="1">Multi-pass membrane protein</topology>
    </subcellularLocation>
</comment>
<dbReference type="EMBL" id="AHZU02001071">
    <property type="protein sequence ID" value="KFG36751.1"/>
    <property type="molecule type" value="Genomic_DNA"/>
</dbReference>
<dbReference type="Proteomes" id="UP000028837">
    <property type="component" value="Unassembled WGS sequence"/>
</dbReference>
<gene>
    <name evidence="11" type="ORF">TGDOM2_315940</name>
</gene>
<evidence type="ECO:0000256" key="6">
    <source>
        <dbReference type="ARBA" id="ARBA00023136"/>
    </source>
</evidence>
<feature type="transmembrane region" description="Helical" evidence="8">
    <location>
        <begin position="646"/>
        <end position="667"/>
    </location>
</feature>
<feature type="transmembrane region" description="Helical" evidence="8">
    <location>
        <begin position="864"/>
        <end position="883"/>
    </location>
</feature>
<name>A0A086JX83_TOXGO</name>
<feature type="transmembrane region" description="Helical" evidence="8">
    <location>
        <begin position="809"/>
        <end position="831"/>
    </location>
</feature>
<feature type="region of interest" description="Disordered" evidence="7">
    <location>
        <begin position="67"/>
        <end position="89"/>
    </location>
</feature>
<feature type="compositionally biased region" description="Polar residues" evidence="7">
    <location>
        <begin position="743"/>
        <end position="752"/>
    </location>
</feature>
<evidence type="ECO:0000256" key="4">
    <source>
        <dbReference type="ARBA" id="ARBA00022824"/>
    </source>
</evidence>
<sequence length="1063" mass="118496">MLRHFGGGFMPWRHLDISSLHWVDSARFGSHCKRYNQESATERLREGDAWNPSTVLAVNPSVSTMSNGAVADSAGDSGQQTPEETRGSRDTFVFGPFKEWLKHHCSLSKKDHALTAEDLKVMEGTYWLARIVFFRTLGFVYFTAFLIAHMQGPGLFGQDGLLRLEDTPPCKSSGQDSRELWTRFAAEPSLFHFFSCTDASLLFITSSGLVLSAVLILTGGVTVPVLLWLWLSYMTIQAAGQRFYTFTWDTLLLEVGFWAMPLTLVCFLRPFLPLTSAPSPSNTTPDGPGARPSTLKSATMSQSAGGGGVSGAQLDPGHPKEGADGRGSTSAAAELSSTDGVRENPSGPESDSSSSGKRSTLRGQQMLRWPRAALQLLLRCCHSLVSPGAPFLPPTWPTPWISVWGYRWLLFRLMLGAGLIKLRADTAWTNLTAMQWHYETQPLPNPVAWFVHMLPMSMHKFEVLMNHFAELVLPFAVLSPWRQLRLFSGCFQLLFQVAIIITGNLAFINWLTIVFIVFLFDDRFLMWLFPTSTLNKLRPLLQGCPGNWSFPSSDSVTKDTSTSVSKSESEKSPREPQACSEQRPLLRNDVKLRETSEAEEAHCPPSSSSATTAAVSRALPWRLLTGPKWTGRALRRMLATWGCWRIPLFLFIAAVLVTSDGILLLLLGKAATAPSLSTTLVWESAGLLLLILTSVVALGGLAGAAGVPWSLLGAAVSAFSPRFTVENQHPLTNLASVERSETAENASLPTHPQDSERRGTVLRRPRQTEEDVGGHEGGVVESRRQSKSVVDADEGRDEAKLLWKRTQDVGALAFEVLVAGVVLANLLFMHFHLGPTFAGLDLLTGLLCVLLFAFAHRHCSNSFLVLRVMTEVGLLIVLVWRSIPVVENLLSPHQIMNDTYDSFRLVNSYGLFGFMTKQREELVIQGTYEPDPPSAPANPAWQTYEFYCKPGDIDRRPCFVSPYYYRLDWLMWFAAFNADLQAPYWLLRLVKKMLANDPKTSALLAHNPFRGKRPPTFIRILRYDYHFAYKGKEQDMYEQGKWWQRKYLSEFLPPVSAALFRKI</sequence>
<feature type="domain" description="Lipase maturation factor 1/2 C-terminal" evidence="10">
    <location>
        <begin position="905"/>
        <end position="1053"/>
    </location>
</feature>
<dbReference type="Pfam" id="PF25179">
    <property type="entry name" value="LMF1_C"/>
    <property type="match status" value="1"/>
</dbReference>
<comment type="similarity">
    <text evidence="2">Belongs to the lipase maturation factor family.</text>
</comment>
<organism evidence="11 12">
    <name type="scientific">Toxoplasma gondii GAB2-2007-GAL-DOM2</name>
    <dbReference type="NCBI Taxonomy" id="1130820"/>
    <lineage>
        <taxon>Eukaryota</taxon>
        <taxon>Sar</taxon>
        <taxon>Alveolata</taxon>
        <taxon>Apicomplexa</taxon>
        <taxon>Conoidasida</taxon>
        <taxon>Coccidia</taxon>
        <taxon>Eucoccidiorida</taxon>
        <taxon>Eimeriorina</taxon>
        <taxon>Sarcocystidae</taxon>
        <taxon>Toxoplasma</taxon>
    </lineage>
</organism>
<feature type="region of interest" description="Disordered" evidence="7">
    <location>
        <begin position="277"/>
        <end position="362"/>
    </location>
</feature>
<protein>
    <submittedName>
        <fullName evidence="11">Putative rhoptry protein</fullName>
    </submittedName>
</protein>
<dbReference type="PANTHER" id="PTHR14463:SF10">
    <property type="entry name" value="LIPASE MATURATION FACTOR 1"/>
    <property type="match status" value="1"/>
</dbReference>
<evidence type="ECO:0000313" key="12">
    <source>
        <dbReference type="Proteomes" id="UP000028837"/>
    </source>
</evidence>
<feature type="transmembrane region" description="Helical" evidence="8">
    <location>
        <begin position="493"/>
        <end position="520"/>
    </location>
</feature>
<feature type="compositionally biased region" description="Low complexity" evidence="7">
    <location>
        <begin position="345"/>
        <end position="358"/>
    </location>
</feature>
<evidence type="ECO:0000256" key="5">
    <source>
        <dbReference type="ARBA" id="ARBA00022989"/>
    </source>
</evidence>
<comment type="caution">
    <text evidence="11">The sequence shown here is derived from an EMBL/GenBank/DDBJ whole genome shotgun (WGS) entry which is preliminary data.</text>
</comment>
<dbReference type="InterPro" id="IPR057433">
    <property type="entry name" value="LMF1/2_C"/>
</dbReference>
<reference evidence="11 12" key="1">
    <citation type="submission" date="2014-02" db="EMBL/GenBank/DDBJ databases">
        <authorList>
            <person name="Sibley D."/>
            <person name="Venepally P."/>
            <person name="Karamycheva S."/>
            <person name="Hadjithomas M."/>
            <person name="Khan A."/>
            <person name="Brunk B."/>
            <person name="Roos D."/>
            <person name="Caler E."/>
            <person name="Lorenzi H."/>
        </authorList>
    </citation>
    <scope>NUCLEOTIDE SEQUENCE [LARGE SCALE GENOMIC DNA]</scope>
    <source>
        <strain evidence="11 12">GAB2-2007-GAL-DOM2</strain>
    </source>
</reference>
<evidence type="ECO:0000256" key="2">
    <source>
        <dbReference type="ARBA" id="ARBA00005512"/>
    </source>
</evidence>
<keyword evidence="5 8" id="KW-1133">Transmembrane helix</keyword>
<feature type="region of interest" description="Disordered" evidence="7">
    <location>
        <begin position="739"/>
        <end position="792"/>
    </location>
</feature>
<feature type="region of interest" description="Disordered" evidence="7">
    <location>
        <begin position="552"/>
        <end position="581"/>
    </location>
</feature>
<feature type="transmembrane region" description="Helical" evidence="8">
    <location>
        <begin position="251"/>
        <end position="272"/>
    </location>
</feature>
<feature type="compositionally biased region" description="Polar residues" evidence="7">
    <location>
        <begin position="327"/>
        <end position="339"/>
    </location>
</feature>
<evidence type="ECO:0000256" key="7">
    <source>
        <dbReference type="SAM" id="MobiDB-lite"/>
    </source>
</evidence>
<feature type="transmembrane region" description="Helical" evidence="8">
    <location>
        <begin position="687"/>
        <end position="712"/>
    </location>
</feature>
<dbReference type="InterPro" id="IPR057434">
    <property type="entry name" value="LMF1/2_N"/>
</dbReference>
<evidence type="ECO:0000313" key="11">
    <source>
        <dbReference type="EMBL" id="KFG36751.1"/>
    </source>
</evidence>
<dbReference type="AlphaFoldDB" id="A0A086JX83"/>
<keyword evidence="3 8" id="KW-0812">Transmembrane</keyword>
<dbReference type="VEuPathDB" id="ToxoDB:TGDOM2_315940"/>
<dbReference type="GO" id="GO:0051604">
    <property type="term" value="P:protein maturation"/>
    <property type="evidence" value="ECO:0007669"/>
    <property type="project" value="InterPro"/>
</dbReference>
<feature type="compositionally biased region" description="Low complexity" evidence="7">
    <location>
        <begin position="552"/>
        <end position="566"/>
    </location>
</feature>
<dbReference type="Pfam" id="PF06762">
    <property type="entry name" value="LMF1"/>
    <property type="match status" value="1"/>
</dbReference>
<keyword evidence="4" id="KW-0256">Endoplasmic reticulum</keyword>
<evidence type="ECO:0000259" key="10">
    <source>
        <dbReference type="Pfam" id="PF25179"/>
    </source>
</evidence>
<feature type="domain" description="Lipase maturation factor 1/2 N-terminal" evidence="9">
    <location>
        <begin position="395"/>
        <end position="526"/>
    </location>
</feature>
<feature type="transmembrane region" description="Helical" evidence="8">
    <location>
        <begin position="209"/>
        <end position="231"/>
    </location>
</feature>
<accession>A0A086JX83</accession>
<dbReference type="PANTHER" id="PTHR14463">
    <property type="entry name" value="LIPASE MATURATION FACTOR"/>
    <property type="match status" value="1"/>
</dbReference>
<evidence type="ECO:0000256" key="1">
    <source>
        <dbReference type="ARBA" id="ARBA00004477"/>
    </source>
</evidence>
<dbReference type="OrthoDB" id="434126at2759"/>
<keyword evidence="6 8" id="KW-0472">Membrane</keyword>